<protein>
    <submittedName>
        <fullName evidence="1">Uncharacterized protein</fullName>
    </submittedName>
</protein>
<reference evidence="1 2" key="1">
    <citation type="journal article" date="2019" name="G3 (Bethesda)">
        <title>Sequencing of a Wild Apple (Malus baccata) Genome Unravels the Differences Between Cultivated and Wild Apple Species Regarding Disease Resistance and Cold Tolerance.</title>
        <authorList>
            <person name="Chen X."/>
        </authorList>
    </citation>
    <scope>NUCLEOTIDE SEQUENCE [LARGE SCALE GENOMIC DNA]</scope>
    <source>
        <strain evidence="2">cv. Shandingzi</strain>
        <tissue evidence="1">Leaves</tissue>
    </source>
</reference>
<dbReference type="Proteomes" id="UP000315295">
    <property type="component" value="Unassembled WGS sequence"/>
</dbReference>
<evidence type="ECO:0000313" key="1">
    <source>
        <dbReference type="EMBL" id="TQD89343.1"/>
    </source>
</evidence>
<dbReference type="AlphaFoldDB" id="A0A540LS50"/>
<proteinExistence type="predicted"/>
<name>A0A540LS50_MALBA</name>
<accession>A0A540LS50</accession>
<keyword evidence="2" id="KW-1185">Reference proteome</keyword>
<dbReference type="EMBL" id="VIEB01000481">
    <property type="protein sequence ID" value="TQD89343.1"/>
    <property type="molecule type" value="Genomic_DNA"/>
</dbReference>
<evidence type="ECO:0000313" key="2">
    <source>
        <dbReference type="Proteomes" id="UP000315295"/>
    </source>
</evidence>
<comment type="caution">
    <text evidence="1">The sequence shown here is derived from an EMBL/GenBank/DDBJ whole genome shotgun (WGS) entry which is preliminary data.</text>
</comment>
<sequence length="158" mass="17852">MEIVLMKVGGIESQPLMKTRGFSPCRSDVLMRWPKKKTQSPSTCVFKPSPLTWIDTLSATPSSNGDSSEVQIRETRRLGLDLGQRPSPEISEGLSWKLNLPEADFLTAVGEPDSNLVVRGRRRGWTNGWRMKGRMEKKVRWHDVADEYLRVQVLKGVG</sequence>
<organism evidence="1 2">
    <name type="scientific">Malus baccata</name>
    <name type="common">Siberian crab apple</name>
    <name type="synonym">Pyrus baccata</name>
    <dbReference type="NCBI Taxonomy" id="106549"/>
    <lineage>
        <taxon>Eukaryota</taxon>
        <taxon>Viridiplantae</taxon>
        <taxon>Streptophyta</taxon>
        <taxon>Embryophyta</taxon>
        <taxon>Tracheophyta</taxon>
        <taxon>Spermatophyta</taxon>
        <taxon>Magnoliopsida</taxon>
        <taxon>eudicotyledons</taxon>
        <taxon>Gunneridae</taxon>
        <taxon>Pentapetalae</taxon>
        <taxon>rosids</taxon>
        <taxon>fabids</taxon>
        <taxon>Rosales</taxon>
        <taxon>Rosaceae</taxon>
        <taxon>Amygdaloideae</taxon>
        <taxon>Maleae</taxon>
        <taxon>Malus</taxon>
    </lineage>
</organism>
<gene>
    <name evidence="1" type="ORF">C1H46_025093</name>
</gene>